<feature type="region of interest" description="Disordered" evidence="1">
    <location>
        <begin position="1"/>
        <end position="48"/>
    </location>
</feature>
<feature type="compositionally biased region" description="Low complexity" evidence="1">
    <location>
        <begin position="78"/>
        <end position="93"/>
    </location>
</feature>
<name>A0A8J6A801_GALPY</name>
<sequence length="253" mass="27443">SSLTFGDQPGGYKPGSKEHKTDLNPDNQDSNFATSVTSAPLPIHPAPPHLTLHTHTLCSRREHCTFESPSSLNTDTTSSRAPPRPSSNSSSGPCPLPQASVTPAAGQGHGPMPTTSGTMTVRPPAKILLMLWLGRTQYNAAKMLPFVLTPIWKLQKKRKGPYDKVLLPPGGNLGAQHVGVCSYGRNTEGTRKKEKPYGCLLSRSYSSRKMWKGQPDPHHPVPRMSFELTLVVAEVLRGKEVADQTKAPLVLKD</sequence>
<keyword evidence="3" id="KW-1185">Reference proteome</keyword>
<feature type="non-terminal residue" evidence="2">
    <location>
        <position position="1"/>
    </location>
</feature>
<evidence type="ECO:0000313" key="3">
    <source>
        <dbReference type="Proteomes" id="UP000700334"/>
    </source>
</evidence>
<proteinExistence type="predicted"/>
<feature type="compositionally biased region" description="Polar residues" evidence="1">
    <location>
        <begin position="24"/>
        <end position="36"/>
    </location>
</feature>
<feature type="compositionally biased region" description="Polar residues" evidence="1">
    <location>
        <begin position="67"/>
        <end position="77"/>
    </location>
</feature>
<protein>
    <submittedName>
        <fullName evidence="2">Uncharacterized protein</fullName>
    </submittedName>
</protein>
<reference evidence="2" key="1">
    <citation type="journal article" date="2021" name="Evol. Appl.">
        <title>The genome of the Pyrenean desman and the effects of bottlenecks and inbreeding on the genomic landscape of an endangered species.</title>
        <authorList>
            <person name="Escoda L."/>
            <person name="Castresana J."/>
        </authorList>
    </citation>
    <scope>NUCLEOTIDE SEQUENCE</scope>
    <source>
        <strain evidence="2">IBE-C5619</strain>
    </source>
</reference>
<evidence type="ECO:0000256" key="1">
    <source>
        <dbReference type="SAM" id="MobiDB-lite"/>
    </source>
</evidence>
<gene>
    <name evidence="2" type="ORF">J0S82_000686</name>
</gene>
<dbReference type="Proteomes" id="UP000700334">
    <property type="component" value="Unassembled WGS sequence"/>
</dbReference>
<dbReference type="OrthoDB" id="543156at2759"/>
<dbReference type="AlphaFoldDB" id="A0A8J6A801"/>
<comment type="caution">
    <text evidence="2">The sequence shown here is derived from an EMBL/GenBank/DDBJ whole genome shotgun (WGS) entry which is preliminary data.</text>
</comment>
<evidence type="ECO:0000313" key="2">
    <source>
        <dbReference type="EMBL" id="KAG8516063.1"/>
    </source>
</evidence>
<feature type="region of interest" description="Disordered" evidence="1">
    <location>
        <begin position="66"/>
        <end position="120"/>
    </location>
</feature>
<dbReference type="EMBL" id="JAGFMF010011690">
    <property type="protein sequence ID" value="KAG8516063.1"/>
    <property type="molecule type" value="Genomic_DNA"/>
</dbReference>
<accession>A0A8J6A801</accession>
<organism evidence="2 3">
    <name type="scientific">Galemys pyrenaicus</name>
    <name type="common">Iberian desman</name>
    <name type="synonym">Pyrenean desman</name>
    <dbReference type="NCBI Taxonomy" id="202257"/>
    <lineage>
        <taxon>Eukaryota</taxon>
        <taxon>Metazoa</taxon>
        <taxon>Chordata</taxon>
        <taxon>Craniata</taxon>
        <taxon>Vertebrata</taxon>
        <taxon>Euteleostomi</taxon>
        <taxon>Mammalia</taxon>
        <taxon>Eutheria</taxon>
        <taxon>Laurasiatheria</taxon>
        <taxon>Eulipotyphla</taxon>
        <taxon>Talpidae</taxon>
        <taxon>Galemys</taxon>
    </lineage>
</organism>